<dbReference type="SUPFAM" id="SSF55594">
    <property type="entry name" value="HPr-like"/>
    <property type="match status" value="1"/>
</dbReference>
<keyword evidence="6" id="KW-1185">Reference proteome</keyword>
<gene>
    <name evidence="5" type="ORF">C9I89_00260</name>
</gene>
<evidence type="ECO:0000256" key="2">
    <source>
        <dbReference type="ARBA" id="ARBA00022597"/>
    </source>
</evidence>
<keyword evidence="2" id="KW-0813">Transport</keyword>
<keyword evidence="1" id="KW-0597">Phosphoprotein</keyword>
<dbReference type="InterPro" id="IPR051541">
    <property type="entry name" value="PTS_SugarTrans_NitroReg"/>
</dbReference>
<feature type="domain" description="HPr" evidence="4">
    <location>
        <begin position="1"/>
        <end position="91"/>
    </location>
</feature>
<dbReference type="RefSeq" id="WP_107281354.1">
    <property type="nucleotide sequence ID" value="NZ_PYMC01000001.1"/>
</dbReference>
<dbReference type="InterPro" id="IPR002178">
    <property type="entry name" value="PTS_EIIA_type-2_dom"/>
</dbReference>
<proteinExistence type="predicted"/>
<evidence type="ECO:0000259" key="4">
    <source>
        <dbReference type="PROSITE" id="PS51350"/>
    </source>
</evidence>
<evidence type="ECO:0000313" key="6">
    <source>
        <dbReference type="Proteomes" id="UP000240904"/>
    </source>
</evidence>
<name>A0A2T3N410_9GAMM</name>
<evidence type="ECO:0000259" key="3">
    <source>
        <dbReference type="PROSITE" id="PS51094"/>
    </source>
</evidence>
<dbReference type="InterPro" id="IPR000032">
    <property type="entry name" value="HPr-like"/>
</dbReference>
<dbReference type="EMBL" id="PYMC01000001">
    <property type="protein sequence ID" value="PSW07201.1"/>
    <property type="molecule type" value="Genomic_DNA"/>
</dbReference>
<dbReference type="PROSITE" id="PS51094">
    <property type="entry name" value="PTS_EIIA_TYPE_2"/>
    <property type="match status" value="1"/>
</dbReference>
<organism evidence="5 6">
    <name type="scientific">Photobacterium lipolyticum</name>
    <dbReference type="NCBI Taxonomy" id="266810"/>
    <lineage>
        <taxon>Bacteria</taxon>
        <taxon>Pseudomonadati</taxon>
        <taxon>Pseudomonadota</taxon>
        <taxon>Gammaproteobacteria</taxon>
        <taxon>Vibrionales</taxon>
        <taxon>Vibrionaceae</taxon>
        <taxon>Photobacterium</taxon>
    </lineage>
</organism>
<reference evidence="5 6" key="1">
    <citation type="submission" date="2018-03" db="EMBL/GenBank/DDBJ databases">
        <title>Whole genome sequencing of Histamine producing bacteria.</title>
        <authorList>
            <person name="Butler K."/>
        </authorList>
    </citation>
    <scope>NUCLEOTIDE SEQUENCE [LARGE SCALE GENOMIC DNA]</scope>
    <source>
        <strain evidence="5 6">DSM 16190</strain>
    </source>
</reference>
<dbReference type="InterPro" id="IPR035895">
    <property type="entry name" value="HPr-like_sf"/>
</dbReference>
<dbReference type="AlphaFoldDB" id="A0A2T3N410"/>
<protein>
    <submittedName>
        <fullName evidence="5">Uncharacterized protein</fullName>
    </submittedName>
</protein>
<dbReference type="InterPro" id="IPR016152">
    <property type="entry name" value="PTrfase/Anion_transptr"/>
</dbReference>
<dbReference type="Pfam" id="PF00359">
    <property type="entry name" value="PTS_EIIA_2"/>
    <property type="match status" value="1"/>
</dbReference>
<dbReference type="GO" id="GO:0030295">
    <property type="term" value="F:protein kinase activator activity"/>
    <property type="evidence" value="ECO:0007669"/>
    <property type="project" value="TreeGrafter"/>
</dbReference>
<sequence length="271" mass="30096">MIERRITFIIGDEGIPAWKLNQLKTLAGYFRSVVVMLDVTYLRQANVEQTVRIMSLGCMPGDLCQLLIEGSDAELACMVLTDFLAEQFTLVKTSGKKKNRNACSVDSGDEGNSTFYLPFEMKFTSQVLGEGPANDDKVSQAKEKLLARLCRMLNPEKSAVLLKLMLKREQVSSTAMGNGIALPHIMSAEIQQPAMAVIQMPRPIEWGSNRGPVTRLIAMTLPAPAQRPQIQAFVYFSQALLEPEYCHLLTGNNEPEALKAVILHTLSRPFH</sequence>
<keyword evidence="2" id="KW-0762">Sugar transport</keyword>
<evidence type="ECO:0000256" key="1">
    <source>
        <dbReference type="ARBA" id="ARBA00022553"/>
    </source>
</evidence>
<dbReference type="PANTHER" id="PTHR47738">
    <property type="entry name" value="PTS SYSTEM FRUCTOSE-LIKE EIIA COMPONENT-RELATED"/>
    <property type="match status" value="1"/>
</dbReference>
<accession>A0A2T3N410</accession>
<dbReference type="PROSITE" id="PS51350">
    <property type="entry name" value="PTS_HPR_DOM"/>
    <property type="match status" value="1"/>
</dbReference>
<evidence type="ECO:0000313" key="5">
    <source>
        <dbReference type="EMBL" id="PSW07201.1"/>
    </source>
</evidence>
<dbReference type="PIRSF" id="PIRSF029195">
    <property type="entry name" value="UCP029195_PTS_EIIA2"/>
    <property type="match status" value="1"/>
</dbReference>
<dbReference type="PANTHER" id="PTHR47738:SF1">
    <property type="entry name" value="NITROGEN REGULATORY PROTEIN"/>
    <property type="match status" value="1"/>
</dbReference>
<comment type="caution">
    <text evidence="5">The sequence shown here is derived from an EMBL/GenBank/DDBJ whole genome shotgun (WGS) entry which is preliminary data.</text>
</comment>
<feature type="domain" description="PTS EIIA type-2" evidence="3">
    <location>
        <begin position="120"/>
        <end position="265"/>
    </location>
</feature>
<dbReference type="OrthoDB" id="6213484at2"/>
<dbReference type="Gene3D" id="3.40.930.10">
    <property type="entry name" value="Mannitol-specific EII, Chain A"/>
    <property type="match status" value="1"/>
</dbReference>
<dbReference type="SUPFAM" id="SSF55804">
    <property type="entry name" value="Phoshotransferase/anion transport protein"/>
    <property type="match status" value="1"/>
</dbReference>
<dbReference type="Proteomes" id="UP000240904">
    <property type="component" value="Unassembled WGS sequence"/>
</dbReference>
<dbReference type="InterPro" id="IPR016910">
    <property type="entry name" value="UCP029195_PTS_EIIA2"/>
</dbReference>